<evidence type="ECO:0000313" key="1">
    <source>
        <dbReference type="EMBL" id="KAK2977251.1"/>
    </source>
</evidence>
<organism evidence="1 2">
    <name type="scientific">Escallonia rubra</name>
    <dbReference type="NCBI Taxonomy" id="112253"/>
    <lineage>
        <taxon>Eukaryota</taxon>
        <taxon>Viridiplantae</taxon>
        <taxon>Streptophyta</taxon>
        <taxon>Embryophyta</taxon>
        <taxon>Tracheophyta</taxon>
        <taxon>Spermatophyta</taxon>
        <taxon>Magnoliopsida</taxon>
        <taxon>eudicotyledons</taxon>
        <taxon>Gunneridae</taxon>
        <taxon>Pentapetalae</taxon>
        <taxon>asterids</taxon>
        <taxon>campanulids</taxon>
        <taxon>Escalloniales</taxon>
        <taxon>Escalloniaceae</taxon>
        <taxon>Escallonia</taxon>
    </lineage>
</organism>
<dbReference type="EMBL" id="JAVXUO010002000">
    <property type="protein sequence ID" value="KAK2977251.1"/>
    <property type="molecule type" value="Genomic_DNA"/>
</dbReference>
<sequence>MSTIVFMLSNETTLPSPKQPLFSIQSDSNPRLMTSGSRAVENIYMWVTGPITECPIGGVMSPKS</sequence>
<proteinExistence type="predicted"/>
<accession>A0AA88UCS0</accession>
<gene>
    <name evidence="1" type="ORF">RJ640_005513</name>
</gene>
<dbReference type="Proteomes" id="UP001187471">
    <property type="component" value="Unassembled WGS sequence"/>
</dbReference>
<dbReference type="AlphaFoldDB" id="A0AA88UCS0"/>
<name>A0AA88UCS0_9ASTE</name>
<reference evidence="1" key="1">
    <citation type="submission" date="2022-12" db="EMBL/GenBank/DDBJ databases">
        <title>Draft genome assemblies for two species of Escallonia (Escalloniales).</title>
        <authorList>
            <person name="Chanderbali A."/>
            <person name="Dervinis C."/>
            <person name="Anghel I."/>
            <person name="Soltis D."/>
            <person name="Soltis P."/>
            <person name="Zapata F."/>
        </authorList>
    </citation>
    <scope>NUCLEOTIDE SEQUENCE</scope>
    <source>
        <strain evidence="1">UCBG92.1500</strain>
        <tissue evidence="1">Leaf</tissue>
    </source>
</reference>
<evidence type="ECO:0000313" key="2">
    <source>
        <dbReference type="Proteomes" id="UP001187471"/>
    </source>
</evidence>
<protein>
    <submittedName>
        <fullName evidence="1">Uncharacterized protein</fullName>
    </submittedName>
</protein>
<keyword evidence="2" id="KW-1185">Reference proteome</keyword>
<comment type="caution">
    <text evidence="1">The sequence shown here is derived from an EMBL/GenBank/DDBJ whole genome shotgun (WGS) entry which is preliminary data.</text>
</comment>